<dbReference type="OrthoDB" id="10250441at2759"/>
<evidence type="ECO:0000313" key="5">
    <source>
        <dbReference type="EMBL" id="AFZ80901.1"/>
    </source>
</evidence>
<dbReference type="GeneID" id="15805756"/>
<dbReference type="eggNOG" id="KOG1760">
    <property type="taxonomic scope" value="Eukaryota"/>
</dbReference>
<dbReference type="AlphaFoldDB" id="L0B100"/>
<dbReference type="InterPro" id="IPR002777">
    <property type="entry name" value="PFD_beta-like"/>
</dbReference>
<organism evidence="5 6">
    <name type="scientific">Theileria equi strain WA</name>
    <dbReference type="NCBI Taxonomy" id="1537102"/>
    <lineage>
        <taxon>Eukaryota</taxon>
        <taxon>Sar</taxon>
        <taxon>Alveolata</taxon>
        <taxon>Apicomplexa</taxon>
        <taxon>Aconoidasida</taxon>
        <taxon>Piroplasmida</taxon>
        <taxon>Theileriidae</taxon>
        <taxon>Theileria</taxon>
    </lineage>
</organism>
<keyword evidence="2 3" id="KW-0143">Chaperone</keyword>
<keyword evidence="4" id="KW-0175">Coiled coil</keyword>
<evidence type="ECO:0000256" key="3">
    <source>
        <dbReference type="PIRNR" id="PIRNR016477"/>
    </source>
</evidence>
<dbReference type="GO" id="GO:0005737">
    <property type="term" value="C:cytoplasm"/>
    <property type="evidence" value="ECO:0007669"/>
    <property type="project" value="TreeGrafter"/>
</dbReference>
<dbReference type="EMBL" id="CP001670">
    <property type="protein sequence ID" value="AFZ80901.1"/>
    <property type="molecule type" value="Genomic_DNA"/>
</dbReference>
<dbReference type="PANTHER" id="PTHR21100:SF9">
    <property type="entry name" value="PREFOLDIN SUBUNIT 4"/>
    <property type="match status" value="1"/>
</dbReference>
<dbReference type="PANTHER" id="PTHR21100">
    <property type="entry name" value="PREFOLDIN SUBUNIT 4"/>
    <property type="match status" value="1"/>
</dbReference>
<evidence type="ECO:0000256" key="4">
    <source>
        <dbReference type="SAM" id="Coils"/>
    </source>
</evidence>
<reference evidence="5 6" key="1">
    <citation type="journal article" date="2012" name="BMC Genomics">
        <title>Comparative genomic analysis and phylogenetic position of Theileria equi.</title>
        <authorList>
            <person name="Kappmeyer L.S."/>
            <person name="Thiagarajan M."/>
            <person name="Herndon D.R."/>
            <person name="Ramsay J.D."/>
            <person name="Caler E."/>
            <person name="Djikeng A."/>
            <person name="Gillespie J.J."/>
            <person name="Lau A.O."/>
            <person name="Roalson E.H."/>
            <person name="Silva J.C."/>
            <person name="Silva M.G."/>
            <person name="Suarez C.E."/>
            <person name="Ueti M.W."/>
            <person name="Nene V.M."/>
            <person name="Mealey R.H."/>
            <person name="Knowles D.P."/>
            <person name="Brayton K.A."/>
        </authorList>
    </citation>
    <scope>NUCLEOTIDE SEQUENCE [LARGE SCALE GENOMIC DNA]</scope>
    <source>
        <strain evidence="5 6">WA</strain>
    </source>
</reference>
<dbReference type="GO" id="GO:0006457">
    <property type="term" value="P:protein folding"/>
    <property type="evidence" value="ECO:0007669"/>
    <property type="project" value="UniProtKB-UniRule"/>
</dbReference>
<comment type="function">
    <text evidence="3">Binds specifically to cytosolic chaperonin (c-CPN) and transfers target proteins to it. Binds to nascent polypeptide chain and promotes folding in an environment in which there are many competing pathways for nonnative proteins.</text>
</comment>
<accession>L0B100</accession>
<dbReference type="InterPro" id="IPR009053">
    <property type="entry name" value="Prefoldin"/>
</dbReference>
<sequence length="122" mass="14096">MASKIDYEITEEDQTKITTFSLMHDKRLKLEQQLEVLNNQTGLISDAQDELLINMETPLYKIGDCFMKLTEQELESELEKVKEGLQEEADKTKERIETCKKECDSLKASLYAKFGSRINLEA</sequence>
<dbReference type="VEuPathDB" id="PiroplasmaDB:BEWA_003090"/>
<name>L0B100_THEEQ</name>
<dbReference type="InterPro" id="IPR016661">
    <property type="entry name" value="PFDN4"/>
</dbReference>
<dbReference type="GO" id="GO:0016272">
    <property type="term" value="C:prefoldin complex"/>
    <property type="evidence" value="ECO:0007669"/>
    <property type="project" value="UniProtKB-UniRule"/>
</dbReference>
<dbReference type="Proteomes" id="UP000031512">
    <property type="component" value="Chromosome 3"/>
</dbReference>
<comment type="similarity">
    <text evidence="1 3">Belongs to the prefoldin subunit beta family.</text>
</comment>
<dbReference type="KEGG" id="beq:BEWA_003090"/>
<gene>
    <name evidence="5" type="ORF">BEWA_003090</name>
</gene>
<dbReference type="GO" id="GO:0051082">
    <property type="term" value="F:unfolded protein binding"/>
    <property type="evidence" value="ECO:0007669"/>
    <property type="project" value="InterPro"/>
</dbReference>
<evidence type="ECO:0000313" key="6">
    <source>
        <dbReference type="Proteomes" id="UP000031512"/>
    </source>
</evidence>
<evidence type="ECO:0000256" key="1">
    <source>
        <dbReference type="ARBA" id="ARBA00008045"/>
    </source>
</evidence>
<dbReference type="Pfam" id="PF01920">
    <property type="entry name" value="Prefoldin_2"/>
    <property type="match status" value="1"/>
</dbReference>
<dbReference type="PIRSF" id="PIRSF016477">
    <property type="entry name" value="Prefoldin_subunit_4"/>
    <property type="match status" value="1"/>
</dbReference>
<keyword evidence="6" id="KW-1185">Reference proteome</keyword>
<dbReference type="RefSeq" id="XP_004830567.1">
    <property type="nucleotide sequence ID" value="XM_004830510.1"/>
</dbReference>
<dbReference type="STRING" id="1537102.L0B100"/>
<feature type="coiled-coil region" evidence="4">
    <location>
        <begin position="67"/>
        <end position="109"/>
    </location>
</feature>
<protein>
    <recommendedName>
        <fullName evidence="3">Prefoldin subunit 4</fullName>
    </recommendedName>
</protein>
<dbReference type="SUPFAM" id="SSF46579">
    <property type="entry name" value="Prefoldin"/>
    <property type="match status" value="1"/>
</dbReference>
<comment type="subunit">
    <text evidence="3">Heterohexamer of two PFD-alpha type and four PFD-beta type subunits.</text>
</comment>
<dbReference type="Gene3D" id="1.10.287.370">
    <property type="match status" value="1"/>
</dbReference>
<proteinExistence type="inferred from homology"/>
<evidence type="ECO:0000256" key="2">
    <source>
        <dbReference type="ARBA" id="ARBA00023186"/>
    </source>
</evidence>